<dbReference type="EMBL" id="JBEPNW010000002">
    <property type="protein sequence ID" value="MET3865034.1"/>
    <property type="molecule type" value="Genomic_DNA"/>
</dbReference>
<dbReference type="GeneID" id="6141107"/>
<gene>
    <name evidence="5" type="ORF">ABIC20_002343</name>
</gene>
<evidence type="ECO:0000259" key="4">
    <source>
        <dbReference type="PROSITE" id="PS01124"/>
    </source>
</evidence>
<dbReference type="PANTHER" id="PTHR46796">
    <property type="entry name" value="HTH-TYPE TRANSCRIPTIONAL ACTIVATOR RHAS-RELATED"/>
    <property type="match status" value="1"/>
</dbReference>
<dbReference type="InterPro" id="IPR018060">
    <property type="entry name" value="HTH_AraC"/>
</dbReference>
<keyword evidence="3" id="KW-0804">Transcription</keyword>
<proteinExistence type="predicted"/>
<feature type="domain" description="HTH araC/xylS-type" evidence="4">
    <location>
        <begin position="208"/>
        <end position="307"/>
    </location>
</feature>
<organism evidence="5 6">
    <name type="scientific">Methylobacterium radiotolerans</name>
    <dbReference type="NCBI Taxonomy" id="31998"/>
    <lineage>
        <taxon>Bacteria</taxon>
        <taxon>Pseudomonadati</taxon>
        <taxon>Pseudomonadota</taxon>
        <taxon>Alphaproteobacteria</taxon>
        <taxon>Hyphomicrobiales</taxon>
        <taxon>Methylobacteriaceae</taxon>
        <taxon>Methylobacterium</taxon>
    </lineage>
</organism>
<protein>
    <submittedName>
        <fullName evidence="5">AraC-like DNA-binding protein</fullName>
    </submittedName>
</protein>
<dbReference type="InterPro" id="IPR018062">
    <property type="entry name" value="HTH_AraC-typ_CS"/>
</dbReference>
<evidence type="ECO:0000256" key="3">
    <source>
        <dbReference type="ARBA" id="ARBA00023163"/>
    </source>
</evidence>
<dbReference type="PANTHER" id="PTHR46796:SF6">
    <property type="entry name" value="ARAC SUBFAMILY"/>
    <property type="match status" value="1"/>
</dbReference>
<evidence type="ECO:0000256" key="2">
    <source>
        <dbReference type="ARBA" id="ARBA00023125"/>
    </source>
</evidence>
<dbReference type="Proteomes" id="UP001549119">
    <property type="component" value="Unassembled WGS sequence"/>
</dbReference>
<keyword evidence="6" id="KW-1185">Reference proteome</keyword>
<keyword evidence="2" id="KW-0238">DNA-binding</keyword>
<keyword evidence="1" id="KW-0805">Transcription regulation</keyword>
<dbReference type="PROSITE" id="PS01124">
    <property type="entry name" value="HTH_ARAC_FAMILY_2"/>
    <property type="match status" value="1"/>
</dbReference>
<name>A0ABV2NEV3_9HYPH</name>
<dbReference type="RefSeq" id="WP_012321945.1">
    <property type="nucleotide sequence ID" value="NZ_BJXP01000028.1"/>
</dbReference>
<comment type="caution">
    <text evidence="5">The sequence shown here is derived from an EMBL/GenBank/DDBJ whole genome shotgun (WGS) entry which is preliminary data.</text>
</comment>
<evidence type="ECO:0000256" key="1">
    <source>
        <dbReference type="ARBA" id="ARBA00023015"/>
    </source>
</evidence>
<accession>A0ABV2NEV3</accession>
<dbReference type="InterPro" id="IPR009057">
    <property type="entry name" value="Homeodomain-like_sf"/>
</dbReference>
<dbReference type="PROSITE" id="PS00041">
    <property type="entry name" value="HTH_ARAC_FAMILY_1"/>
    <property type="match status" value="1"/>
</dbReference>
<dbReference type="SMART" id="SM00342">
    <property type="entry name" value="HTH_ARAC"/>
    <property type="match status" value="1"/>
</dbReference>
<reference evidence="5 6" key="1">
    <citation type="submission" date="2024-06" db="EMBL/GenBank/DDBJ databases">
        <title>Genomics of switchgrass bacterial isolates.</title>
        <authorList>
            <person name="Shade A."/>
        </authorList>
    </citation>
    <scope>NUCLEOTIDE SEQUENCE [LARGE SCALE GENOMIC DNA]</scope>
    <source>
        <strain evidence="5 6">PvP084</strain>
    </source>
</reference>
<dbReference type="Gene3D" id="1.10.10.60">
    <property type="entry name" value="Homeodomain-like"/>
    <property type="match status" value="1"/>
</dbReference>
<dbReference type="SUPFAM" id="SSF46689">
    <property type="entry name" value="Homeodomain-like"/>
    <property type="match status" value="1"/>
</dbReference>
<sequence length="333" mass="37200">MSNIPTLHFNTDHLDPAHAFAAWRDLMAPIVRVERIAGAPVPRGNLSCTVLGDILASRMVFSAQHMVRDRRHAAATPDHFTFMLYVSGGLSGDVAGSPVVQQRNRIMAANMGRELDARGVRSSAIGLTVPRRLLPDCTIERIPIFLDRERNRLLVARLHALYRRLPTTTAEEEPAIAGELAGFVRRLFDPSAASDVLRGPEFDVGFVALAERLMDLHLASPDLSPDWLADAAGVSRTVLYRAFRSTGGVMQRVWEKRLEAIRLALEDPLETRALARLASEHGFKDPAHLSRAFRARFGESPRAWRRTRGAHGVRTFERTPARAHAWYERLGQR</sequence>
<dbReference type="InterPro" id="IPR050204">
    <property type="entry name" value="AraC_XylS_family_regulators"/>
</dbReference>
<evidence type="ECO:0000313" key="6">
    <source>
        <dbReference type="Proteomes" id="UP001549119"/>
    </source>
</evidence>
<evidence type="ECO:0000313" key="5">
    <source>
        <dbReference type="EMBL" id="MET3865034.1"/>
    </source>
</evidence>
<dbReference type="Pfam" id="PF12833">
    <property type="entry name" value="HTH_18"/>
    <property type="match status" value="1"/>
</dbReference>